<evidence type="ECO:0000256" key="1">
    <source>
        <dbReference type="SAM" id="MobiDB-lite"/>
    </source>
</evidence>
<feature type="region of interest" description="Disordered" evidence="1">
    <location>
        <begin position="92"/>
        <end position="140"/>
    </location>
</feature>
<sequence length="140" mass="15513">MVHHTSLVAVVLAFFIRNAWTAPAVASVSESAASSSSNMAPILHLSPNQLSQFKHAGIDDIFDPDLIAQVENQAEKVEMTPEEIAEQEEATELLVDQMDQQAAAEDDEEEEQEEEQPQEEQEEEETASELDMEEEEDVAA</sequence>
<evidence type="ECO:0000313" key="4">
    <source>
        <dbReference type="Proteomes" id="UP001234581"/>
    </source>
</evidence>
<dbReference type="AlphaFoldDB" id="A0AAD7V2T4"/>
<dbReference type="Proteomes" id="UP001234581">
    <property type="component" value="Unassembled WGS sequence"/>
</dbReference>
<proteinExistence type="predicted"/>
<keyword evidence="2" id="KW-0732">Signal</keyword>
<protein>
    <submittedName>
        <fullName evidence="3">Uncharacterized protein</fullName>
    </submittedName>
</protein>
<feature type="chain" id="PRO_5042295781" evidence="2">
    <location>
        <begin position="22"/>
        <end position="140"/>
    </location>
</feature>
<dbReference type="GeneID" id="83214193"/>
<evidence type="ECO:0000256" key="2">
    <source>
        <dbReference type="SAM" id="SignalP"/>
    </source>
</evidence>
<feature type="compositionally biased region" description="Acidic residues" evidence="1">
    <location>
        <begin position="104"/>
        <end position="140"/>
    </location>
</feature>
<organism evidence="3 4">
    <name type="scientific">Lichtheimia ornata</name>
    <dbReference type="NCBI Taxonomy" id="688661"/>
    <lineage>
        <taxon>Eukaryota</taxon>
        <taxon>Fungi</taxon>
        <taxon>Fungi incertae sedis</taxon>
        <taxon>Mucoromycota</taxon>
        <taxon>Mucoromycotina</taxon>
        <taxon>Mucoromycetes</taxon>
        <taxon>Mucorales</taxon>
        <taxon>Lichtheimiaceae</taxon>
        <taxon>Lichtheimia</taxon>
    </lineage>
</organism>
<keyword evidence="4" id="KW-1185">Reference proteome</keyword>
<evidence type="ECO:0000313" key="3">
    <source>
        <dbReference type="EMBL" id="KAJ8657481.1"/>
    </source>
</evidence>
<name>A0AAD7V2T4_9FUNG</name>
<comment type="caution">
    <text evidence="3">The sequence shown here is derived from an EMBL/GenBank/DDBJ whole genome shotgun (WGS) entry which is preliminary data.</text>
</comment>
<dbReference type="EMBL" id="JARTCD010000031">
    <property type="protein sequence ID" value="KAJ8657481.1"/>
    <property type="molecule type" value="Genomic_DNA"/>
</dbReference>
<gene>
    <name evidence="3" type="ORF">O0I10_006783</name>
</gene>
<reference evidence="3 4" key="1">
    <citation type="submission" date="2023-03" db="EMBL/GenBank/DDBJ databases">
        <title>Genome sequence of Lichtheimia ornata CBS 291.66.</title>
        <authorList>
            <person name="Mohabir J.T."/>
            <person name="Shea T.P."/>
            <person name="Kurbessoian T."/>
            <person name="Berby B."/>
            <person name="Fontaine J."/>
            <person name="Livny J."/>
            <person name="Gnirke A."/>
            <person name="Stajich J.E."/>
            <person name="Cuomo C.A."/>
        </authorList>
    </citation>
    <scope>NUCLEOTIDE SEQUENCE [LARGE SCALE GENOMIC DNA]</scope>
    <source>
        <strain evidence="3">CBS 291.66</strain>
    </source>
</reference>
<feature type="signal peptide" evidence="2">
    <location>
        <begin position="1"/>
        <end position="21"/>
    </location>
</feature>
<accession>A0AAD7V2T4</accession>
<dbReference type="RefSeq" id="XP_058342394.1">
    <property type="nucleotide sequence ID" value="XM_058486808.1"/>
</dbReference>